<comment type="caution">
    <text evidence="3">The sequence shown here is derived from an EMBL/GenBank/DDBJ whole genome shotgun (WGS) entry which is preliminary data.</text>
</comment>
<sequence>MLKLSNSKSTLEIECLFMRSFRGSRKRRSFIFDYFPCKYIDSGLMEKVHEADSCTVTIQDGMHAGQTVKHLHCHIMPRKKGDFIDNDLIYLELAKHDQFKSGHPSKPARTRKKW</sequence>
<name>A0A835L752_SPOEX</name>
<dbReference type="Pfam" id="PF01230">
    <property type="entry name" value="HIT"/>
    <property type="match status" value="1"/>
</dbReference>
<accession>A0A835L752</accession>
<dbReference type="PANTHER" id="PTHR46243">
    <property type="entry name" value="BIS(5'-ADENOSYL)-TRIPHOSPHATASE"/>
    <property type="match status" value="1"/>
</dbReference>
<dbReference type="SUPFAM" id="SSF54197">
    <property type="entry name" value="HIT-like"/>
    <property type="match status" value="1"/>
</dbReference>
<feature type="short sequence motif" description="Histidine triad motif" evidence="1">
    <location>
        <begin position="70"/>
        <end position="74"/>
    </location>
</feature>
<dbReference type="AlphaFoldDB" id="A0A835L752"/>
<evidence type="ECO:0000256" key="1">
    <source>
        <dbReference type="PROSITE-ProRule" id="PRU00464"/>
    </source>
</evidence>
<proteinExistence type="predicted"/>
<dbReference type="InterPro" id="IPR051884">
    <property type="entry name" value="Bis(5'-adenosyl)-TPase_reg"/>
</dbReference>
<dbReference type="InterPro" id="IPR011146">
    <property type="entry name" value="HIT-like"/>
</dbReference>
<dbReference type="PANTHER" id="PTHR46243:SF1">
    <property type="entry name" value="BIS(5'-ADENOSYL)-TRIPHOSPHATASE"/>
    <property type="match status" value="1"/>
</dbReference>
<dbReference type="InterPro" id="IPR036265">
    <property type="entry name" value="HIT-like_sf"/>
</dbReference>
<dbReference type="EMBL" id="JACKWZ010000078">
    <property type="protein sequence ID" value="KAF9417075.1"/>
    <property type="molecule type" value="Genomic_DNA"/>
</dbReference>
<reference evidence="3" key="1">
    <citation type="submission" date="2020-08" db="EMBL/GenBank/DDBJ databases">
        <title>Spodoptera exigua strain:BAW_Kor-Di-RS1 Genome sequencing and assembly.</title>
        <authorList>
            <person name="Kim J."/>
            <person name="Nam H.Y."/>
            <person name="Kwon M."/>
            <person name="Choi J.H."/>
            <person name="Cho S.R."/>
            <person name="Kim G.-H."/>
        </authorList>
    </citation>
    <scope>NUCLEOTIDE SEQUENCE</scope>
    <source>
        <strain evidence="3">BAW_Kor-Di-RS1</strain>
        <tissue evidence="3">Whole-body</tissue>
    </source>
</reference>
<gene>
    <name evidence="3" type="ORF">HW555_005773</name>
</gene>
<evidence type="ECO:0000313" key="4">
    <source>
        <dbReference type="Proteomes" id="UP000648187"/>
    </source>
</evidence>
<evidence type="ECO:0000313" key="3">
    <source>
        <dbReference type="EMBL" id="KAF9417075.1"/>
    </source>
</evidence>
<organism evidence="3 4">
    <name type="scientific">Spodoptera exigua</name>
    <name type="common">Beet armyworm</name>
    <name type="synonym">Noctua fulgens</name>
    <dbReference type="NCBI Taxonomy" id="7107"/>
    <lineage>
        <taxon>Eukaryota</taxon>
        <taxon>Metazoa</taxon>
        <taxon>Ecdysozoa</taxon>
        <taxon>Arthropoda</taxon>
        <taxon>Hexapoda</taxon>
        <taxon>Insecta</taxon>
        <taxon>Pterygota</taxon>
        <taxon>Neoptera</taxon>
        <taxon>Endopterygota</taxon>
        <taxon>Lepidoptera</taxon>
        <taxon>Glossata</taxon>
        <taxon>Ditrysia</taxon>
        <taxon>Noctuoidea</taxon>
        <taxon>Noctuidae</taxon>
        <taxon>Amphipyrinae</taxon>
        <taxon>Spodoptera</taxon>
    </lineage>
</organism>
<feature type="domain" description="HIT" evidence="2">
    <location>
        <begin position="45"/>
        <end position="85"/>
    </location>
</feature>
<keyword evidence="4" id="KW-1185">Reference proteome</keyword>
<protein>
    <recommendedName>
        <fullName evidence="2">HIT domain-containing protein</fullName>
    </recommendedName>
</protein>
<dbReference type="GO" id="GO:0003824">
    <property type="term" value="F:catalytic activity"/>
    <property type="evidence" value="ECO:0007669"/>
    <property type="project" value="InterPro"/>
</dbReference>
<dbReference type="PROSITE" id="PS51084">
    <property type="entry name" value="HIT_2"/>
    <property type="match status" value="1"/>
</dbReference>
<dbReference type="Proteomes" id="UP000648187">
    <property type="component" value="Unassembled WGS sequence"/>
</dbReference>
<dbReference type="Gene3D" id="3.30.428.10">
    <property type="entry name" value="HIT-like"/>
    <property type="match status" value="1"/>
</dbReference>
<evidence type="ECO:0000259" key="2">
    <source>
        <dbReference type="PROSITE" id="PS51084"/>
    </source>
</evidence>